<name>A0A1F8FA95_9BACT</name>
<sequence length="122" mass="14423">MSEKNEVKNLIDLDNYEPHLHTESEHKLFKKLDQQTTKPPEFIFMEDFDKALSDQLEKVGNRAEAISIVRCKDGSLKFYMVINGQRDKDPFFFTARDYENMNLISESILDRYKKPVTIEDEE</sequence>
<dbReference type="EMBL" id="MGJO01000002">
    <property type="protein sequence ID" value="OGN10111.1"/>
    <property type="molecule type" value="Genomic_DNA"/>
</dbReference>
<comment type="caution">
    <text evidence="1">The sequence shown here is derived from an EMBL/GenBank/DDBJ whole genome shotgun (WGS) entry which is preliminary data.</text>
</comment>
<evidence type="ECO:0000313" key="2">
    <source>
        <dbReference type="Proteomes" id="UP000178908"/>
    </source>
</evidence>
<accession>A0A1F8FA95</accession>
<gene>
    <name evidence="1" type="ORF">A3C61_01155</name>
</gene>
<organism evidence="1 2">
    <name type="scientific">Candidatus Yanofskybacteria bacterium RIFCSPHIGHO2_02_FULL_39_10</name>
    <dbReference type="NCBI Taxonomy" id="1802674"/>
    <lineage>
        <taxon>Bacteria</taxon>
        <taxon>Candidatus Yanofskyibacteriota</taxon>
    </lineage>
</organism>
<reference evidence="1 2" key="1">
    <citation type="journal article" date="2016" name="Nat. Commun.">
        <title>Thousands of microbial genomes shed light on interconnected biogeochemical processes in an aquifer system.</title>
        <authorList>
            <person name="Anantharaman K."/>
            <person name="Brown C.T."/>
            <person name="Hug L.A."/>
            <person name="Sharon I."/>
            <person name="Castelle C.J."/>
            <person name="Probst A.J."/>
            <person name="Thomas B.C."/>
            <person name="Singh A."/>
            <person name="Wilkins M.J."/>
            <person name="Karaoz U."/>
            <person name="Brodie E.L."/>
            <person name="Williams K.H."/>
            <person name="Hubbard S.S."/>
            <person name="Banfield J.F."/>
        </authorList>
    </citation>
    <scope>NUCLEOTIDE SEQUENCE [LARGE SCALE GENOMIC DNA]</scope>
</reference>
<dbReference type="Proteomes" id="UP000178908">
    <property type="component" value="Unassembled WGS sequence"/>
</dbReference>
<dbReference type="AlphaFoldDB" id="A0A1F8FA95"/>
<protein>
    <submittedName>
        <fullName evidence="1">Uncharacterized protein</fullName>
    </submittedName>
</protein>
<evidence type="ECO:0000313" key="1">
    <source>
        <dbReference type="EMBL" id="OGN10111.1"/>
    </source>
</evidence>
<proteinExistence type="predicted"/>